<dbReference type="AlphaFoldDB" id="A0AAN4VVX6"/>
<feature type="transmembrane region" description="Helical" evidence="6">
    <location>
        <begin position="54"/>
        <end position="71"/>
    </location>
</feature>
<keyword evidence="3 6" id="KW-0812">Transmembrane</keyword>
<feature type="transmembrane region" description="Helical" evidence="6">
    <location>
        <begin position="92"/>
        <end position="111"/>
    </location>
</feature>
<evidence type="ECO:0008006" key="9">
    <source>
        <dbReference type="Google" id="ProtNLM"/>
    </source>
</evidence>
<proteinExistence type="inferred from homology"/>
<dbReference type="InterPro" id="IPR002794">
    <property type="entry name" value="DUF92_TMEM19"/>
</dbReference>
<keyword evidence="8" id="KW-1185">Reference proteome</keyword>
<dbReference type="PANTHER" id="PTHR13353">
    <property type="entry name" value="TRANSMEMBRANE PROTEIN 19"/>
    <property type="match status" value="1"/>
</dbReference>
<evidence type="ECO:0000256" key="6">
    <source>
        <dbReference type="SAM" id="Phobius"/>
    </source>
</evidence>
<feature type="transmembrane region" description="Helical" evidence="6">
    <location>
        <begin position="6"/>
        <end position="24"/>
    </location>
</feature>
<feature type="transmembrane region" description="Helical" evidence="6">
    <location>
        <begin position="158"/>
        <end position="180"/>
    </location>
</feature>
<dbReference type="RefSeq" id="WP_338236385.1">
    <property type="nucleotide sequence ID" value="NZ_BQKE01000001.1"/>
</dbReference>
<evidence type="ECO:0000256" key="2">
    <source>
        <dbReference type="ARBA" id="ARBA00009012"/>
    </source>
</evidence>
<comment type="caution">
    <text evidence="7">The sequence shown here is derived from an EMBL/GenBank/DDBJ whole genome shotgun (WGS) entry which is preliminary data.</text>
</comment>
<evidence type="ECO:0000256" key="3">
    <source>
        <dbReference type="ARBA" id="ARBA00022692"/>
    </source>
</evidence>
<organism evidence="7 8">
    <name type="scientific">Persicobacter diffluens</name>
    <dbReference type="NCBI Taxonomy" id="981"/>
    <lineage>
        <taxon>Bacteria</taxon>
        <taxon>Pseudomonadati</taxon>
        <taxon>Bacteroidota</taxon>
        <taxon>Cytophagia</taxon>
        <taxon>Cytophagales</taxon>
        <taxon>Persicobacteraceae</taxon>
        <taxon>Persicobacter</taxon>
    </lineage>
</organism>
<gene>
    <name evidence="7" type="ORF">PEDI_12350</name>
</gene>
<dbReference type="Pfam" id="PF01940">
    <property type="entry name" value="DUF92"/>
    <property type="match status" value="1"/>
</dbReference>
<protein>
    <recommendedName>
        <fullName evidence="9">DUF92 domain-containing protein</fullName>
    </recommendedName>
</protein>
<name>A0AAN4VVX6_9BACT</name>
<dbReference type="Proteomes" id="UP001310022">
    <property type="component" value="Unassembled WGS sequence"/>
</dbReference>
<dbReference type="PANTHER" id="PTHR13353:SF5">
    <property type="entry name" value="TRANSMEMBRANE PROTEIN 19"/>
    <property type="match status" value="1"/>
</dbReference>
<keyword evidence="4 6" id="KW-1133">Transmembrane helix</keyword>
<comment type="subcellular location">
    <subcellularLocation>
        <location evidence="1">Membrane</location>
        <topology evidence="1">Multi-pass membrane protein</topology>
    </subcellularLocation>
</comment>
<feature type="transmembrane region" description="Helical" evidence="6">
    <location>
        <begin position="186"/>
        <end position="205"/>
    </location>
</feature>
<evidence type="ECO:0000256" key="4">
    <source>
        <dbReference type="ARBA" id="ARBA00022989"/>
    </source>
</evidence>
<reference evidence="7 8" key="1">
    <citation type="submission" date="2021-12" db="EMBL/GenBank/DDBJ databases">
        <title>Genome sequencing of bacteria with rrn-lacking chromosome and rrn-plasmid.</title>
        <authorList>
            <person name="Anda M."/>
            <person name="Iwasaki W."/>
        </authorList>
    </citation>
    <scope>NUCLEOTIDE SEQUENCE [LARGE SCALE GENOMIC DNA]</scope>
    <source>
        <strain evidence="7 8">NBRC 15940</strain>
    </source>
</reference>
<feature type="transmembrane region" description="Helical" evidence="6">
    <location>
        <begin position="244"/>
        <end position="261"/>
    </location>
</feature>
<accession>A0AAN4VVX6</accession>
<evidence type="ECO:0000256" key="1">
    <source>
        <dbReference type="ARBA" id="ARBA00004141"/>
    </source>
</evidence>
<dbReference type="GO" id="GO:0016020">
    <property type="term" value="C:membrane"/>
    <property type="evidence" value="ECO:0007669"/>
    <property type="project" value="UniProtKB-SubCell"/>
</dbReference>
<evidence type="ECO:0000313" key="7">
    <source>
        <dbReference type="EMBL" id="GJM60683.1"/>
    </source>
</evidence>
<comment type="similarity">
    <text evidence="2">Belongs to the TMEM19 family.</text>
</comment>
<keyword evidence="5 6" id="KW-0472">Membrane</keyword>
<sequence>MELFSSLYPWLGLPFSLGIGTYALSKKSIDLSALAVMILFGGLIHFWGGWQADVPMLLFFFLGSILSKIKMKLNPDSERFNARSGPRKGIQVIANALIPTLCLALVYFLPIEKIWPAYFSAIGIHLSDTMATEIGTLKKRRTFHLLSGKPIPQGLSGGVSLAGIWGALLGACLMGLLYFICIGSTHLLFTVILISFLGSLIDSVLGDTFQAKYHCPKGHITEKTFCHGQATILSAGFSWMDNDLVNLLSAVIPISLYFIFLQW</sequence>
<dbReference type="EMBL" id="BQKE01000001">
    <property type="protein sequence ID" value="GJM60683.1"/>
    <property type="molecule type" value="Genomic_DNA"/>
</dbReference>
<evidence type="ECO:0000256" key="5">
    <source>
        <dbReference type="ARBA" id="ARBA00023136"/>
    </source>
</evidence>
<evidence type="ECO:0000313" key="8">
    <source>
        <dbReference type="Proteomes" id="UP001310022"/>
    </source>
</evidence>